<dbReference type="InterPro" id="IPR045255">
    <property type="entry name" value="RanBP1-like"/>
</dbReference>
<protein>
    <submittedName>
        <fullName evidence="5">Ran-binding protein RANBP1 and related RanBD domain proteins</fullName>
    </submittedName>
</protein>
<name>A0A0F7SS73_PHARH</name>
<feature type="compositionally biased region" description="Low complexity" evidence="3">
    <location>
        <begin position="183"/>
        <end position="209"/>
    </location>
</feature>
<feature type="compositionally biased region" description="Basic and acidic residues" evidence="3">
    <location>
        <begin position="464"/>
        <end position="503"/>
    </location>
</feature>
<feature type="region of interest" description="Disordered" evidence="3">
    <location>
        <begin position="460"/>
        <end position="503"/>
    </location>
</feature>
<dbReference type="GO" id="GO:0005634">
    <property type="term" value="C:nucleus"/>
    <property type="evidence" value="ECO:0007669"/>
    <property type="project" value="UniProtKB-SubCell"/>
</dbReference>
<dbReference type="Pfam" id="PF00638">
    <property type="entry name" value="Ran_BP1"/>
    <property type="match status" value="1"/>
</dbReference>
<evidence type="ECO:0000313" key="5">
    <source>
        <dbReference type="EMBL" id="CED83370.1"/>
    </source>
</evidence>
<feature type="compositionally biased region" description="Acidic residues" evidence="3">
    <location>
        <begin position="265"/>
        <end position="274"/>
    </location>
</feature>
<dbReference type="InterPro" id="IPR000156">
    <property type="entry name" value="Ran_bind_dom"/>
</dbReference>
<proteinExistence type="predicted"/>
<feature type="domain" description="RanBD1" evidence="4">
    <location>
        <begin position="314"/>
        <end position="441"/>
    </location>
</feature>
<evidence type="ECO:0000259" key="4">
    <source>
        <dbReference type="PROSITE" id="PS50196"/>
    </source>
</evidence>
<dbReference type="SUPFAM" id="SSF50729">
    <property type="entry name" value="PH domain-like"/>
    <property type="match status" value="1"/>
</dbReference>
<feature type="compositionally biased region" description="Low complexity" evidence="3">
    <location>
        <begin position="222"/>
        <end position="252"/>
    </location>
</feature>
<dbReference type="PROSITE" id="PS50196">
    <property type="entry name" value="RANBD1"/>
    <property type="match status" value="1"/>
</dbReference>
<feature type="compositionally biased region" description="Basic and acidic residues" evidence="3">
    <location>
        <begin position="275"/>
        <end position="294"/>
    </location>
</feature>
<comment type="subcellular location">
    <subcellularLocation>
        <location evidence="1">Nucleus</location>
    </subcellularLocation>
</comment>
<keyword evidence="2" id="KW-0539">Nucleus</keyword>
<dbReference type="Gene3D" id="2.30.29.30">
    <property type="entry name" value="Pleckstrin-homology domain (PH domain)/Phosphotyrosine-binding domain (PTB)"/>
    <property type="match status" value="1"/>
</dbReference>
<evidence type="ECO:0000256" key="2">
    <source>
        <dbReference type="ARBA" id="ARBA00023242"/>
    </source>
</evidence>
<feature type="compositionally biased region" description="Low complexity" evidence="3">
    <location>
        <begin position="153"/>
        <end position="172"/>
    </location>
</feature>
<sequence length="503" mass="53293">MSTTETPSSPPPANSSSNEHSAATITSTTINITDTVDTNTPASSPLKNSKDSPAKPSIPPQTSSEPTSPVKPSLDVPSAPSEGGKSAPPRITNGDQVEKTLKRKLVLGAETSVPEQESEGINLKKVKEDGISVTSSSESPVIKPGIVPGGGFSSFASSPSPFVTSSSSSKTTTINATPHDSPSRPASSVPSPQTLAPQPPSSTTTTSFSGFLPASGASPFTSGGPKSVSSPSPFSGATAFSAFASSNPFVVGGKKKDVSDVLSGDGEDSKEETEADGKLEKDGKKELNETEKDSSFGQILSKGQDVAQDDESKDSESGLKMEAQDVITGEEEEDTKHQVRCKLYVMEKDGGWKERGTGLFKLNIHSLTKTPRLLMRADGIFRLILNVALFSGMKLEKQDKWVRFTAFEEAKPVHLAIRVGTLKSAEDLFDKIKSFVPPPKSTIDRSKTYSLAPFEGTSTFTKSQVEDDKPSADDQPKVDKNETETKTEQTESQNEVKDAADLV</sequence>
<dbReference type="AlphaFoldDB" id="A0A0F7SS73"/>
<dbReference type="SMART" id="SM00160">
    <property type="entry name" value="RanBD"/>
    <property type="match status" value="1"/>
</dbReference>
<dbReference type="PANTHER" id="PTHR23138">
    <property type="entry name" value="RAN BINDING PROTEIN"/>
    <property type="match status" value="1"/>
</dbReference>
<dbReference type="CDD" id="cd13170">
    <property type="entry name" value="RanBD_NUP50"/>
    <property type="match status" value="1"/>
</dbReference>
<dbReference type="EMBL" id="LN483142">
    <property type="protein sequence ID" value="CED83370.1"/>
    <property type="molecule type" value="Genomic_DNA"/>
</dbReference>
<dbReference type="PANTHER" id="PTHR23138:SF142">
    <property type="entry name" value="RAN-BINDING PROTEIN 3B-RELATED"/>
    <property type="match status" value="1"/>
</dbReference>
<organism evidence="5">
    <name type="scientific">Phaffia rhodozyma</name>
    <name type="common">Yeast</name>
    <name type="synonym">Xanthophyllomyces dendrorhous</name>
    <dbReference type="NCBI Taxonomy" id="264483"/>
    <lineage>
        <taxon>Eukaryota</taxon>
        <taxon>Fungi</taxon>
        <taxon>Dikarya</taxon>
        <taxon>Basidiomycota</taxon>
        <taxon>Agaricomycotina</taxon>
        <taxon>Tremellomycetes</taxon>
        <taxon>Cystofilobasidiales</taxon>
        <taxon>Mrakiaceae</taxon>
        <taxon>Phaffia</taxon>
    </lineage>
</organism>
<reference evidence="5" key="1">
    <citation type="submission" date="2014-08" db="EMBL/GenBank/DDBJ databases">
        <authorList>
            <person name="Sharma Rahul"/>
            <person name="Thines Marco"/>
        </authorList>
    </citation>
    <scope>NUCLEOTIDE SEQUENCE</scope>
</reference>
<evidence type="ECO:0000256" key="1">
    <source>
        <dbReference type="ARBA" id="ARBA00004123"/>
    </source>
</evidence>
<accession>A0A0F7SS73</accession>
<feature type="region of interest" description="Disordered" evidence="3">
    <location>
        <begin position="1"/>
        <end position="320"/>
    </location>
</feature>
<dbReference type="InterPro" id="IPR011993">
    <property type="entry name" value="PH-like_dom_sf"/>
</dbReference>
<feature type="compositionally biased region" description="Low complexity" evidence="3">
    <location>
        <begin position="14"/>
        <end position="40"/>
    </location>
</feature>
<evidence type="ECO:0000256" key="3">
    <source>
        <dbReference type="SAM" id="MobiDB-lite"/>
    </source>
</evidence>